<evidence type="ECO:0008006" key="3">
    <source>
        <dbReference type="Google" id="ProtNLM"/>
    </source>
</evidence>
<dbReference type="RefSeq" id="WP_188627990.1">
    <property type="nucleotide sequence ID" value="NZ_BMIL01000015.1"/>
</dbReference>
<sequence>MIQIYTGIERLEKSLIELQKANEIIDFRIYLKSNNTITIYIIGPEHLLDKITKIWPDTKLEVEFFLEEDEDNFLKNLYFNEGDKVNTTDSDRRLVNLLAKERLIDTGRKSETPIITFYSYKGGVGRSTTLASCAAYLATHHSKKVVIIDCDFEAPGFTNFFLTDSGAPFYSNGVVEYLLDSDLDNSELSIRNYLWEASKEYSGKGEIFVMPSGNLNDFQTEDVQASDRDHYLKGLARIDFSERQFIVNKFNSLIYKINEEIKPDLILLDSRTGFNDVFGLTAFQLSDIVIGFFGNNIQTLPGIHFFIDSIIKRQYLVGIIVNSIIPASNKRRWFNNFKENVQSYLSRKSLAVSNGVIINDDEINIDMFPITRNEVLESVGNKDSDRLDFIDLIKEKSSPEQAELFEKINSLLYDYNKYAIKESENSEHNEEDLYIEDTDHENIEENFNELSELNKIDSEYEIFDAQNDNVYEVKMRVLTTLKEKMPELYAEDIEDFQLEYNQGRYFYRNCMLDLFNLDKFIVLGNKGTGKTYIYKSLKNNDIVSHLKGIANKSEIEYRFIHIIFKNKYFIDTTKFDGLEKYSNEKYYERFWQVYIWNVLTRELDKELSLTSTIETFPVEDNTITSLRFNQIISSDDMMIEVELGLENIDRSLKIKGDEHVIIIFDELDHVVKPHLWSERVAPLINLCKKFTYSRIFPKMFLRSDLFEKISNVNNIQALNNRSINIEWNREELFAYFFKIILSHSKDDFYFLMREYKDFPKNHIAKIRREIDKQDKQPATEEYILKHLTATFFGKYADVNNTPRYGESYDWFFKNLKNANETISLRPFIDLLSESVKWAIIGEDRRPKPILPQYYYTHGQTRGKAVERHFKDLASEKGNGDLTYIFQYIRDDADSRFKLLELQQQDFYNLLDNVIEKYSSALENKTKEGLIELLKVNGIILDRFQRAGATNNVQKRYQFALLYKYYLGLKNKIRN</sequence>
<comment type="caution">
    <text evidence="1">The sequence shown here is derived from an EMBL/GenBank/DDBJ whole genome shotgun (WGS) entry which is preliminary data.</text>
</comment>
<dbReference type="InterPro" id="IPR027417">
    <property type="entry name" value="P-loop_NTPase"/>
</dbReference>
<dbReference type="PANTHER" id="PTHR13696">
    <property type="entry name" value="P-LOOP CONTAINING NUCLEOSIDE TRIPHOSPHATE HYDROLASE"/>
    <property type="match status" value="1"/>
</dbReference>
<dbReference type="SUPFAM" id="SSF52540">
    <property type="entry name" value="P-loop containing nucleoside triphosphate hydrolases"/>
    <property type="match status" value="1"/>
</dbReference>
<evidence type="ECO:0000313" key="2">
    <source>
        <dbReference type="Proteomes" id="UP000651668"/>
    </source>
</evidence>
<dbReference type="Proteomes" id="UP000651668">
    <property type="component" value="Unassembled WGS sequence"/>
</dbReference>
<reference evidence="1" key="2">
    <citation type="submission" date="2020-09" db="EMBL/GenBank/DDBJ databases">
        <authorList>
            <person name="Sun Q."/>
            <person name="Zhou Y."/>
        </authorList>
    </citation>
    <scope>NUCLEOTIDE SEQUENCE</scope>
    <source>
        <strain evidence="1">CGMCC 1.15343</strain>
    </source>
</reference>
<dbReference type="NCBIfam" id="NF047398">
    <property type="entry name" value="AAA_KGGVGR"/>
    <property type="match status" value="1"/>
</dbReference>
<name>A0A916XIN7_9SPHI</name>
<evidence type="ECO:0000313" key="1">
    <source>
        <dbReference type="EMBL" id="GGC76167.1"/>
    </source>
</evidence>
<dbReference type="EMBL" id="BMIL01000015">
    <property type="protein sequence ID" value="GGC76167.1"/>
    <property type="molecule type" value="Genomic_DNA"/>
</dbReference>
<reference evidence="1" key="1">
    <citation type="journal article" date="2014" name="Int. J. Syst. Evol. Microbiol.">
        <title>Complete genome sequence of Corynebacterium casei LMG S-19264T (=DSM 44701T), isolated from a smear-ripened cheese.</title>
        <authorList>
            <consortium name="US DOE Joint Genome Institute (JGI-PGF)"/>
            <person name="Walter F."/>
            <person name="Albersmeier A."/>
            <person name="Kalinowski J."/>
            <person name="Ruckert C."/>
        </authorList>
    </citation>
    <scope>NUCLEOTIDE SEQUENCE</scope>
    <source>
        <strain evidence="1">CGMCC 1.15343</strain>
    </source>
</reference>
<dbReference type="InterPro" id="IPR050678">
    <property type="entry name" value="DNA_Partitioning_ATPase"/>
</dbReference>
<dbReference type="Gene3D" id="3.40.50.300">
    <property type="entry name" value="P-loop containing nucleotide triphosphate hydrolases"/>
    <property type="match status" value="1"/>
</dbReference>
<organism evidence="1 2">
    <name type="scientific">Pedobacter quisquiliarum</name>
    <dbReference type="NCBI Taxonomy" id="1834438"/>
    <lineage>
        <taxon>Bacteria</taxon>
        <taxon>Pseudomonadati</taxon>
        <taxon>Bacteroidota</taxon>
        <taxon>Sphingobacteriia</taxon>
        <taxon>Sphingobacteriales</taxon>
        <taxon>Sphingobacteriaceae</taxon>
        <taxon>Pedobacter</taxon>
    </lineage>
</organism>
<gene>
    <name evidence="1" type="ORF">GCM10011387_32450</name>
</gene>
<protein>
    <recommendedName>
        <fullName evidence="3">AAA domain-containing protein</fullName>
    </recommendedName>
</protein>
<proteinExistence type="predicted"/>
<dbReference type="PANTHER" id="PTHR13696:SF52">
    <property type="entry name" value="PARA FAMILY PROTEIN CT_582"/>
    <property type="match status" value="1"/>
</dbReference>
<dbReference type="AlphaFoldDB" id="A0A916XIN7"/>
<accession>A0A916XIN7</accession>
<keyword evidence="2" id="KW-1185">Reference proteome</keyword>